<accession>A0A8T0A8S8</accession>
<comment type="caution">
    <text evidence="3">The sequence shown here is derived from an EMBL/GenBank/DDBJ whole genome shotgun (WGS) entry which is preliminary data.</text>
</comment>
<gene>
    <name evidence="3" type="ORF">HF521_014661</name>
</gene>
<evidence type="ECO:0000313" key="4">
    <source>
        <dbReference type="Proteomes" id="UP000606274"/>
    </source>
</evidence>
<dbReference type="SMART" id="SM00595">
    <property type="entry name" value="MADF"/>
    <property type="match status" value="1"/>
</dbReference>
<evidence type="ECO:0000259" key="2">
    <source>
        <dbReference type="PROSITE" id="PS51029"/>
    </source>
</evidence>
<dbReference type="EMBL" id="JABFDY010000027">
    <property type="protein sequence ID" value="KAF7687433.1"/>
    <property type="molecule type" value="Genomic_DNA"/>
</dbReference>
<name>A0A8T0A8S8_SILME</name>
<organism evidence="3 4">
    <name type="scientific">Silurus meridionalis</name>
    <name type="common">Southern catfish</name>
    <name type="synonym">Silurus soldatovi meridionalis</name>
    <dbReference type="NCBI Taxonomy" id="175797"/>
    <lineage>
        <taxon>Eukaryota</taxon>
        <taxon>Metazoa</taxon>
        <taxon>Chordata</taxon>
        <taxon>Craniata</taxon>
        <taxon>Vertebrata</taxon>
        <taxon>Euteleostomi</taxon>
        <taxon>Actinopterygii</taxon>
        <taxon>Neopterygii</taxon>
        <taxon>Teleostei</taxon>
        <taxon>Ostariophysi</taxon>
        <taxon>Siluriformes</taxon>
        <taxon>Siluridae</taxon>
        <taxon>Silurus</taxon>
    </lineage>
</organism>
<protein>
    <recommendedName>
        <fullName evidence="2">MADF domain-containing protein</fullName>
    </recommendedName>
</protein>
<dbReference type="Proteomes" id="UP000606274">
    <property type="component" value="Unassembled WGS sequence"/>
</dbReference>
<dbReference type="GO" id="GO:0005634">
    <property type="term" value="C:nucleus"/>
    <property type="evidence" value="ECO:0007669"/>
    <property type="project" value="TreeGrafter"/>
</dbReference>
<dbReference type="GO" id="GO:0006357">
    <property type="term" value="P:regulation of transcription by RNA polymerase II"/>
    <property type="evidence" value="ECO:0007669"/>
    <property type="project" value="TreeGrafter"/>
</dbReference>
<dbReference type="PROSITE" id="PS51029">
    <property type="entry name" value="MADF"/>
    <property type="match status" value="1"/>
</dbReference>
<feature type="compositionally biased region" description="Pro residues" evidence="1">
    <location>
        <begin position="227"/>
        <end position="238"/>
    </location>
</feature>
<feature type="region of interest" description="Disordered" evidence="1">
    <location>
        <begin position="122"/>
        <end position="141"/>
    </location>
</feature>
<evidence type="ECO:0000256" key="1">
    <source>
        <dbReference type="SAM" id="MobiDB-lite"/>
    </source>
</evidence>
<reference evidence="3" key="1">
    <citation type="submission" date="2020-08" db="EMBL/GenBank/DDBJ databases">
        <title>Chromosome-level assembly of Southern catfish (Silurus meridionalis) provides insights into visual adaptation to the nocturnal and benthic lifestyles.</title>
        <authorList>
            <person name="Zhang Y."/>
            <person name="Wang D."/>
            <person name="Peng Z."/>
        </authorList>
    </citation>
    <scope>NUCLEOTIDE SEQUENCE</scope>
    <source>
        <strain evidence="3">SWU-2019-XX</strain>
        <tissue evidence="3">Muscle</tissue>
    </source>
</reference>
<dbReference type="PANTHER" id="PTHR12243:SF67">
    <property type="entry name" value="COREPRESSOR OF PANGOLIN, ISOFORM A-RELATED"/>
    <property type="match status" value="1"/>
</dbReference>
<sequence>MGQFEDRLTEEVRRHKHLYDPSSKHYKHSDVMFKSWKEIGRTLGEDPEVCMKKWKAIRDKFVRLKKKIKNRNGGDSGPDEEKEPEYCMRLSWLNGFIKHRDTKSDAGEWRRCAVQRATCSDDDDDSACTEASSVSQSAKKRKRVATDTRVEVADKLAIIHQKMMRCSSVVSQLSAVDESRRSSDEFFTFAQAVADSLRKLPPDRVEATKESTRRPISAARRRSLLGIPPPPLHSPPPLQTSRQPLLLVDVMRERPVRRETRRCGRAR</sequence>
<proteinExistence type="predicted"/>
<dbReference type="AlphaFoldDB" id="A0A8T0A8S8"/>
<dbReference type="InterPro" id="IPR039353">
    <property type="entry name" value="TF_Adf1"/>
</dbReference>
<keyword evidence="4" id="KW-1185">Reference proteome</keyword>
<dbReference type="InterPro" id="IPR006578">
    <property type="entry name" value="MADF-dom"/>
</dbReference>
<evidence type="ECO:0000313" key="3">
    <source>
        <dbReference type="EMBL" id="KAF7687433.1"/>
    </source>
</evidence>
<feature type="compositionally biased region" description="Basic and acidic residues" evidence="1">
    <location>
        <begin position="204"/>
        <end position="213"/>
    </location>
</feature>
<feature type="region of interest" description="Disordered" evidence="1">
    <location>
        <begin position="204"/>
        <end position="240"/>
    </location>
</feature>
<dbReference type="GO" id="GO:0005667">
    <property type="term" value="C:transcription regulator complex"/>
    <property type="evidence" value="ECO:0007669"/>
    <property type="project" value="TreeGrafter"/>
</dbReference>
<dbReference type="Pfam" id="PF10545">
    <property type="entry name" value="MADF_DNA_bdg"/>
    <property type="match status" value="1"/>
</dbReference>
<dbReference type="PANTHER" id="PTHR12243">
    <property type="entry name" value="MADF DOMAIN TRANSCRIPTION FACTOR"/>
    <property type="match status" value="1"/>
</dbReference>
<feature type="domain" description="MADF" evidence="2">
    <location>
        <begin position="7"/>
        <end position="98"/>
    </location>
</feature>